<evidence type="ECO:0000259" key="1">
    <source>
        <dbReference type="PROSITE" id="PS51186"/>
    </source>
</evidence>
<gene>
    <name evidence="2" type="ORF">D8M04_15850</name>
</gene>
<keyword evidence="2" id="KW-0808">Transferase</keyword>
<dbReference type="Gene3D" id="3.40.630.30">
    <property type="match status" value="1"/>
</dbReference>
<reference evidence="2 3" key="1">
    <citation type="submission" date="2018-10" db="EMBL/GenBank/DDBJ databases">
        <title>Oceanobacillus sp. YLB-02 draft genome.</title>
        <authorList>
            <person name="Yu L."/>
        </authorList>
    </citation>
    <scope>NUCLEOTIDE SEQUENCE [LARGE SCALE GENOMIC DNA]</scope>
    <source>
        <strain evidence="2 3">YLB-02</strain>
    </source>
</reference>
<organism evidence="2 3">
    <name type="scientific">Oceanobacillus piezotolerans</name>
    <dbReference type="NCBI Taxonomy" id="2448030"/>
    <lineage>
        <taxon>Bacteria</taxon>
        <taxon>Bacillati</taxon>
        <taxon>Bacillota</taxon>
        <taxon>Bacilli</taxon>
        <taxon>Bacillales</taxon>
        <taxon>Bacillaceae</taxon>
        <taxon>Oceanobacillus</taxon>
    </lineage>
</organism>
<accession>A0A498DJE4</accession>
<dbReference type="EMBL" id="RCHR01000006">
    <property type="protein sequence ID" value="RLL42056.1"/>
    <property type="molecule type" value="Genomic_DNA"/>
</dbReference>
<dbReference type="AlphaFoldDB" id="A0A498DJE4"/>
<dbReference type="PROSITE" id="PS51186">
    <property type="entry name" value="GNAT"/>
    <property type="match status" value="1"/>
</dbReference>
<sequence length="166" mass="18901">MVIREVMEKDAEHLAQLISRVESESPYMLYGAGERNISAEKQIDMISQIKKQENSIMLVATVNEELVGYLFALGGNTKKNRHTAYLVIGIVEEHQGKGIGARLFDSLEQWAKGKIHRLELTVIKDNIAAIKLYEKAGFEREGIKRDSLYMNGKYVDEYYMSKLLEG</sequence>
<dbReference type="Proteomes" id="UP000270219">
    <property type="component" value="Unassembled WGS sequence"/>
</dbReference>
<dbReference type="GO" id="GO:0016747">
    <property type="term" value="F:acyltransferase activity, transferring groups other than amino-acyl groups"/>
    <property type="evidence" value="ECO:0007669"/>
    <property type="project" value="InterPro"/>
</dbReference>
<evidence type="ECO:0000313" key="2">
    <source>
        <dbReference type="EMBL" id="RLL42056.1"/>
    </source>
</evidence>
<dbReference type="InterPro" id="IPR016181">
    <property type="entry name" value="Acyl_CoA_acyltransferase"/>
</dbReference>
<proteinExistence type="predicted"/>
<dbReference type="OrthoDB" id="948250at2"/>
<feature type="domain" description="N-acetyltransferase" evidence="1">
    <location>
        <begin position="1"/>
        <end position="165"/>
    </location>
</feature>
<dbReference type="CDD" id="cd04301">
    <property type="entry name" value="NAT_SF"/>
    <property type="match status" value="1"/>
</dbReference>
<name>A0A498DJE4_9BACI</name>
<dbReference type="RefSeq" id="WP_121524395.1">
    <property type="nucleotide sequence ID" value="NZ_RCHR01000006.1"/>
</dbReference>
<dbReference type="InterPro" id="IPR000182">
    <property type="entry name" value="GNAT_dom"/>
</dbReference>
<keyword evidence="3" id="KW-1185">Reference proteome</keyword>
<dbReference type="Pfam" id="PF00583">
    <property type="entry name" value="Acetyltransf_1"/>
    <property type="match status" value="1"/>
</dbReference>
<evidence type="ECO:0000313" key="3">
    <source>
        <dbReference type="Proteomes" id="UP000270219"/>
    </source>
</evidence>
<dbReference type="SUPFAM" id="SSF55729">
    <property type="entry name" value="Acyl-CoA N-acyltransferases (Nat)"/>
    <property type="match status" value="1"/>
</dbReference>
<protein>
    <submittedName>
        <fullName evidence="2">N-acetyltransferase</fullName>
    </submittedName>
</protein>
<dbReference type="PANTHER" id="PTHR43415">
    <property type="entry name" value="SPERMIDINE N(1)-ACETYLTRANSFERASE"/>
    <property type="match status" value="1"/>
</dbReference>
<comment type="caution">
    <text evidence="2">The sequence shown here is derived from an EMBL/GenBank/DDBJ whole genome shotgun (WGS) entry which is preliminary data.</text>
</comment>
<dbReference type="PANTHER" id="PTHR43415:SF3">
    <property type="entry name" value="GNAT-FAMILY ACETYLTRANSFERASE"/>
    <property type="match status" value="1"/>
</dbReference>